<dbReference type="PANTHER" id="PTHR43394">
    <property type="entry name" value="ATP-DEPENDENT PERMEASE MDL1, MITOCHONDRIAL"/>
    <property type="match status" value="1"/>
</dbReference>
<dbReference type="Pfam" id="PF00664">
    <property type="entry name" value="ABC_membrane"/>
    <property type="match status" value="1"/>
</dbReference>
<dbReference type="SMART" id="SM00382">
    <property type="entry name" value="AAA"/>
    <property type="match status" value="1"/>
</dbReference>
<evidence type="ECO:0000256" key="6">
    <source>
        <dbReference type="ARBA" id="ARBA00022840"/>
    </source>
</evidence>
<accession>A0A024H359</accession>
<dbReference type="GO" id="GO:0015421">
    <property type="term" value="F:ABC-type oligopeptide transporter activity"/>
    <property type="evidence" value="ECO:0007669"/>
    <property type="project" value="TreeGrafter"/>
</dbReference>
<protein>
    <submittedName>
        <fullName evidence="12">ABC transporter transmembrane region family protein</fullName>
    </submittedName>
</protein>
<dbReference type="AlphaFoldDB" id="A0A024H359"/>
<feature type="domain" description="ABC transmembrane type-1" evidence="11">
    <location>
        <begin position="18"/>
        <end position="300"/>
    </location>
</feature>
<dbReference type="InterPro" id="IPR011527">
    <property type="entry name" value="ABC1_TM_dom"/>
</dbReference>
<dbReference type="CDD" id="cd18548">
    <property type="entry name" value="ABC_6TM_Tm287_like"/>
    <property type="match status" value="1"/>
</dbReference>
<dbReference type="Gene3D" id="3.40.50.300">
    <property type="entry name" value="P-loop containing nucleotide triphosphate hydrolases"/>
    <property type="match status" value="1"/>
</dbReference>
<dbReference type="InterPro" id="IPR039421">
    <property type="entry name" value="Type_1_exporter"/>
</dbReference>
<gene>
    <name evidence="12" type="primary">lmrA</name>
    <name evidence="12" type="ORF">ARTSIC4J27_2396</name>
</gene>
<dbReference type="PROSITE" id="PS50929">
    <property type="entry name" value="ABC_TM1F"/>
    <property type="match status" value="1"/>
</dbReference>
<comment type="caution">
    <text evidence="12">The sequence shown here is derived from an EMBL/GenBank/DDBJ whole genome shotgun (WGS) entry which is preliminary data.</text>
</comment>
<dbReference type="STRING" id="861266.ARTSIC4J27_2396"/>
<keyword evidence="5" id="KW-0547">Nucleotide-binding</keyword>
<evidence type="ECO:0000256" key="2">
    <source>
        <dbReference type="ARBA" id="ARBA00022448"/>
    </source>
</evidence>
<dbReference type="InterPro" id="IPR036640">
    <property type="entry name" value="ABC1_TM_sf"/>
</dbReference>
<evidence type="ECO:0000256" key="5">
    <source>
        <dbReference type="ARBA" id="ARBA00022741"/>
    </source>
</evidence>
<evidence type="ECO:0000259" key="10">
    <source>
        <dbReference type="PROSITE" id="PS50893"/>
    </source>
</evidence>
<dbReference type="GO" id="GO:0016887">
    <property type="term" value="F:ATP hydrolysis activity"/>
    <property type="evidence" value="ECO:0007669"/>
    <property type="project" value="InterPro"/>
</dbReference>
<dbReference type="SUPFAM" id="SSF90123">
    <property type="entry name" value="ABC transporter transmembrane region"/>
    <property type="match status" value="1"/>
</dbReference>
<dbReference type="InterPro" id="IPR027417">
    <property type="entry name" value="P-loop_NTPase"/>
</dbReference>
<evidence type="ECO:0000256" key="1">
    <source>
        <dbReference type="ARBA" id="ARBA00004651"/>
    </source>
</evidence>
<proteinExistence type="predicted"/>
<keyword evidence="3" id="KW-1003">Cell membrane</keyword>
<keyword evidence="7 9" id="KW-1133">Transmembrane helix</keyword>
<dbReference type="Gene3D" id="1.20.1560.10">
    <property type="entry name" value="ABC transporter type 1, transmembrane domain"/>
    <property type="match status" value="1"/>
</dbReference>
<dbReference type="GO" id="GO:0005524">
    <property type="term" value="F:ATP binding"/>
    <property type="evidence" value="ECO:0007669"/>
    <property type="project" value="UniProtKB-KW"/>
</dbReference>
<dbReference type="GO" id="GO:0005886">
    <property type="term" value="C:plasma membrane"/>
    <property type="evidence" value="ECO:0007669"/>
    <property type="project" value="UniProtKB-SubCell"/>
</dbReference>
<keyword evidence="13" id="KW-1185">Reference proteome</keyword>
<keyword evidence="4 9" id="KW-0812">Transmembrane</keyword>
<evidence type="ECO:0000259" key="11">
    <source>
        <dbReference type="PROSITE" id="PS50929"/>
    </source>
</evidence>
<dbReference type="PROSITE" id="PS00211">
    <property type="entry name" value="ABC_TRANSPORTER_1"/>
    <property type="match status" value="1"/>
</dbReference>
<feature type="transmembrane region" description="Helical" evidence="9">
    <location>
        <begin position="55"/>
        <end position="82"/>
    </location>
</feature>
<keyword evidence="8 9" id="KW-0472">Membrane</keyword>
<dbReference type="Proteomes" id="UP000035722">
    <property type="component" value="Unassembled WGS sequence"/>
</dbReference>
<feature type="transmembrane region" description="Helical" evidence="9">
    <location>
        <begin position="127"/>
        <end position="149"/>
    </location>
</feature>
<sequence>MLIALMRRLLQGHKTRIAAIVLLQLVQAAANLLLPTVNAAIVDHGIVAGNTAVISRLGVVMAVIAVLQAAAAIAAGYLAAVVAMKMGRQLRDEIFARIQSLSSQDVAVFGTQSLTTRATNDTQQIQAFAVLVFTMLVAGPAMGVGGVVLAVQQDVALSSVVIFIVPLLLLIMYLIVRRLIPLYREGQELLDRAGGILREQIMGASVIRSFVRQNHEVRRFARVNGSLTANNLASALLVAGMLPLVMLVVNISSVAVVWFGGHRIQTGQMNIGALTAFIAYILQILLAIMMSMYVLMTAPRASVSAERISAVLDTEPSVRQPENPEALSLQPLQPLPVADDPLQPVLLQHAGAGDGQRLPQPLPATLEFSHVGFSYPGAEAPVLSDISFTACPGTITAIVGSTGSGKSTLLNLIPRFLDSTAGRISLGGVDIQRVSLDSLRESMAIVPQRSHLFTGTIASNLRMAKPEATDAELWEVLETAQTMRFMRDLPLGLATPLGQGGMNLSGGQRQRLCIARALLRRAPLYLFDDSFSALDYDTDTRLRQALEAELAAATMVVVAERISAVEGAGLILVLDGGRLVAQGTHQELLEMSATYREIAESQLALDGRR</sequence>
<evidence type="ECO:0000313" key="12">
    <source>
        <dbReference type="EMBL" id="CCQ46433.1"/>
    </source>
</evidence>
<dbReference type="Pfam" id="PF00005">
    <property type="entry name" value="ABC_tran"/>
    <property type="match status" value="1"/>
</dbReference>
<organism evidence="12 13">
    <name type="scientific">Pseudarthrobacter siccitolerans</name>
    <dbReference type="NCBI Taxonomy" id="861266"/>
    <lineage>
        <taxon>Bacteria</taxon>
        <taxon>Bacillati</taxon>
        <taxon>Actinomycetota</taxon>
        <taxon>Actinomycetes</taxon>
        <taxon>Micrococcales</taxon>
        <taxon>Micrococcaceae</taxon>
        <taxon>Pseudarthrobacter</taxon>
    </lineage>
</organism>
<feature type="transmembrane region" description="Helical" evidence="9">
    <location>
        <begin position="155"/>
        <end position="176"/>
    </location>
</feature>
<reference evidence="13" key="1">
    <citation type="journal article" date="2014" name="Genome Announc.">
        <title>Genome Sequence of Arthrobacter siccitolerans 4J27, a Xeroprotectant-Producing Desiccation-Tolerant Microorganism.</title>
        <authorList>
            <person name="Manzanera M."/>
            <person name="Santa-Cruz-Calvo L."/>
            <person name="Vilchez J.I."/>
            <person name="Garcia-Fontana C."/>
            <person name="Silva-Castro G.A."/>
            <person name="Calvo C."/>
            <person name="Gonzalez-Lopez J."/>
        </authorList>
    </citation>
    <scope>NUCLEOTIDE SEQUENCE [LARGE SCALE GENOMIC DNA]</scope>
    <source>
        <strain evidence="13">4J27</strain>
    </source>
</reference>
<feature type="transmembrane region" description="Helical" evidence="9">
    <location>
        <begin position="271"/>
        <end position="295"/>
    </location>
</feature>
<dbReference type="OrthoDB" id="9806127at2"/>
<dbReference type="InterPro" id="IPR017871">
    <property type="entry name" value="ABC_transporter-like_CS"/>
</dbReference>
<name>A0A024H359_9MICC</name>
<dbReference type="InterPro" id="IPR003439">
    <property type="entry name" value="ABC_transporter-like_ATP-bd"/>
</dbReference>
<dbReference type="SUPFAM" id="SSF52540">
    <property type="entry name" value="P-loop containing nucleoside triphosphate hydrolases"/>
    <property type="match status" value="1"/>
</dbReference>
<evidence type="ECO:0000313" key="13">
    <source>
        <dbReference type="Proteomes" id="UP000035722"/>
    </source>
</evidence>
<dbReference type="InterPro" id="IPR003593">
    <property type="entry name" value="AAA+_ATPase"/>
</dbReference>
<evidence type="ECO:0000256" key="7">
    <source>
        <dbReference type="ARBA" id="ARBA00022989"/>
    </source>
</evidence>
<dbReference type="EMBL" id="CAQI01000044">
    <property type="protein sequence ID" value="CCQ46433.1"/>
    <property type="molecule type" value="Genomic_DNA"/>
</dbReference>
<feature type="transmembrane region" description="Helical" evidence="9">
    <location>
        <begin position="232"/>
        <end position="259"/>
    </location>
</feature>
<evidence type="ECO:0000256" key="3">
    <source>
        <dbReference type="ARBA" id="ARBA00022475"/>
    </source>
</evidence>
<evidence type="ECO:0000256" key="8">
    <source>
        <dbReference type="ARBA" id="ARBA00023136"/>
    </source>
</evidence>
<comment type="subcellular location">
    <subcellularLocation>
        <location evidence="1">Cell membrane</location>
        <topology evidence="1">Multi-pass membrane protein</topology>
    </subcellularLocation>
</comment>
<evidence type="ECO:0000256" key="9">
    <source>
        <dbReference type="SAM" id="Phobius"/>
    </source>
</evidence>
<evidence type="ECO:0000256" key="4">
    <source>
        <dbReference type="ARBA" id="ARBA00022692"/>
    </source>
</evidence>
<feature type="domain" description="ABC transporter" evidence="10">
    <location>
        <begin position="366"/>
        <end position="601"/>
    </location>
</feature>
<keyword evidence="6" id="KW-0067">ATP-binding</keyword>
<keyword evidence="2" id="KW-0813">Transport</keyword>
<dbReference type="PROSITE" id="PS50893">
    <property type="entry name" value="ABC_TRANSPORTER_2"/>
    <property type="match status" value="1"/>
</dbReference>
<dbReference type="PANTHER" id="PTHR43394:SF1">
    <property type="entry name" value="ATP-BINDING CASSETTE SUB-FAMILY B MEMBER 10, MITOCHONDRIAL"/>
    <property type="match status" value="1"/>
</dbReference>
<dbReference type="FunFam" id="3.40.50.300:FF:000854">
    <property type="entry name" value="Multidrug ABC transporter ATP-binding protein"/>
    <property type="match status" value="1"/>
</dbReference>